<evidence type="ECO:0000313" key="2">
    <source>
        <dbReference type="EMBL" id="SPP63675.1"/>
    </source>
</evidence>
<proteinExistence type="predicted"/>
<evidence type="ECO:0000259" key="1">
    <source>
        <dbReference type="Pfam" id="PF07238"/>
    </source>
</evidence>
<name>A0A330L1P4_9BACT</name>
<dbReference type="Gene3D" id="2.40.10.220">
    <property type="entry name" value="predicted glycosyltransferase like domains"/>
    <property type="match status" value="1"/>
</dbReference>
<accession>A0A330L1P4</accession>
<dbReference type="OrthoDB" id="9808885at2"/>
<sequence>MKPQPALKTPGFFNSLAGERREIDRIPLSFSLMYSGSHETDAIMGNGTVVDMSREGLGVRGTQPVTVDMELTLFLALPDKQDPLFVIQAQVAWVTEHRFGLRRKQQSPAASEHRLQRFLRSFFHTTRPSGKA</sequence>
<dbReference type="Proteomes" id="UP000248168">
    <property type="component" value="Unassembled WGS sequence"/>
</dbReference>
<gene>
    <name evidence="2" type="ORF">NITLEN_10761</name>
</gene>
<keyword evidence="3" id="KW-1185">Reference proteome</keyword>
<dbReference type="EMBL" id="OUNR01000001">
    <property type="protein sequence ID" value="SPP63675.1"/>
    <property type="molecule type" value="Genomic_DNA"/>
</dbReference>
<evidence type="ECO:0000313" key="3">
    <source>
        <dbReference type="Proteomes" id="UP000248168"/>
    </source>
</evidence>
<dbReference type="Pfam" id="PF07238">
    <property type="entry name" value="PilZ"/>
    <property type="match status" value="1"/>
</dbReference>
<dbReference type="InParanoid" id="A0A330L1P4"/>
<reference evidence="3" key="1">
    <citation type="submission" date="2018-04" db="EMBL/GenBank/DDBJ databases">
        <authorList>
            <person name="Lucker S."/>
            <person name="Sakoula D."/>
        </authorList>
    </citation>
    <scope>NUCLEOTIDE SEQUENCE [LARGE SCALE GENOMIC DNA]</scope>
</reference>
<dbReference type="SUPFAM" id="SSF141371">
    <property type="entry name" value="PilZ domain-like"/>
    <property type="match status" value="1"/>
</dbReference>
<dbReference type="GO" id="GO:0035438">
    <property type="term" value="F:cyclic-di-GMP binding"/>
    <property type="evidence" value="ECO:0007669"/>
    <property type="project" value="InterPro"/>
</dbReference>
<dbReference type="InterPro" id="IPR009875">
    <property type="entry name" value="PilZ_domain"/>
</dbReference>
<organism evidence="2 3">
    <name type="scientific">Nitrospira lenta</name>
    <dbReference type="NCBI Taxonomy" id="1436998"/>
    <lineage>
        <taxon>Bacteria</taxon>
        <taxon>Pseudomonadati</taxon>
        <taxon>Nitrospirota</taxon>
        <taxon>Nitrospiria</taxon>
        <taxon>Nitrospirales</taxon>
        <taxon>Nitrospiraceae</taxon>
        <taxon>Nitrospira</taxon>
    </lineage>
</organism>
<feature type="domain" description="PilZ" evidence="1">
    <location>
        <begin position="19"/>
        <end position="120"/>
    </location>
</feature>
<dbReference type="AlphaFoldDB" id="A0A330L1P4"/>
<protein>
    <recommendedName>
        <fullName evidence="1">PilZ domain-containing protein</fullName>
    </recommendedName>
</protein>
<dbReference type="RefSeq" id="WP_121988171.1">
    <property type="nucleotide sequence ID" value="NZ_OUNR01000001.1"/>
</dbReference>